<keyword evidence="6" id="KW-0862">Zinc</keyword>
<keyword evidence="3" id="KW-0597">Phosphoprotein</keyword>
<dbReference type="GO" id="GO:0000463">
    <property type="term" value="P:maturation of LSU-rRNA from tricistronic rRNA transcript (SSU-rRNA, 5.8S rRNA, LSU-rRNA)"/>
    <property type="evidence" value="ECO:0007669"/>
    <property type="project" value="TreeGrafter"/>
</dbReference>
<sequence>MLCVKGDSAADERADGTAESRGVKRKISLTCCDVCENEEAKYRCPNCLKFSCSLPCVKRHKLQSGCSGVRDKTAFVVLSQFSEINLLNDYRYLEETARVADKPIRDTILHTPSHTTNPLRTMCFYKSFSKQITVHYITVYCVCVFSFREKKLYWHLKLHFPQSSAEYTDRVPEDRALQQILSDYIHPTESDPVKRQR</sequence>
<dbReference type="FunFam" id="3.30.60.190:FF:000001">
    <property type="entry name" value="box C/D snoRNA protein 1"/>
    <property type="match status" value="1"/>
</dbReference>
<evidence type="ECO:0000256" key="4">
    <source>
        <dbReference type="ARBA" id="ARBA00022723"/>
    </source>
</evidence>
<dbReference type="Pfam" id="PF25790">
    <property type="entry name" value="BCD1"/>
    <property type="match status" value="1"/>
</dbReference>
<proteinExistence type="inferred from homology"/>
<keyword evidence="5 13" id="KW-0863">Zinc-finger</keyword>
<evidence type="ECO:0000256" key="7">
    <source>
        <dbReference type="ARBA" id="ARBA00022843"/>
    </source>
</evidence>
<evidence type="ECO:0000256" key="8">
    <source>
        <dbReference type="ARBA" id="ARBA00049598"/>
    </source>
</evidence>
<dbReference type="GO" id="GO:0000492">
    <property type="term" value="P:box C/D snoRNP assembly"/>
    <property type="evidence" value="ECO:0007669"/>
    <property type="project" value="TreeGrafter"/>
</dbReference>
<comment type="similarity">
    <text evidence="9">Belongs to the BCD1 family.</text>
</comment>
<dbReference type="GO" id="GO:0008270">
    <property type="term" value="F:zinc ion binding"/>
    <property type="evidence" value="ECO:0007669"/>
    <property type="project" value="UniProtKB-UniRule"/>
</dbReference>
<feature type="domain" description="HIT-type" evidence="14">
    <location>
        <begin position="32"/>
        <end position="66"/>
    </location>
</feature>
<dbReference type="InterPro" id="IPR057721">
    <property type="entry name" value="BCD1_alpha/beta"/>
</dbReference>
<dbReference type="GO" id="GO:0048254">
    <property type="term" value="P:snoRNA localization"/>
    <property type="evidence" value="ECO:0007669"/>
    <property type="project" value="TreeGrafter"/>
</dbReference>
<keyword evidence="2" id="KW-0690">Ribosome biogenesis</keyword>
<reference evidence="15" key="1">
    <citation type="submission" date="2025-08" db="UniProtKB">
        <authorList>
            <consortium name="Ensembl"/>
        </authorList>
    </citation>
    <scope>IDENTIFICATION</scope>
</reference>
<name>A0A8B9KMV7_ASTMX</name>
<organism evidence="15 16">
    <name type="scientific">Astyanax mexicanus</name>
    <name type="common">Blind cave fish</name>
    <name type="synonym">Astyanax fasciatus mexicanus</name>
    <dbReference type="NCBI Taxonomy" id="7994"/>
    <lineage>
        <taxon>Eukaryota</taxon>
        <taxon>Metazoa</taxon>
        <taxon>Chordata</taxon>
        <taxon>Craniata</taxon>
        <taxon>Vertebrata</taxon>
        <taxon>Euteleostomi</taxon>
        <taxon>Actinopterygii</taxon>
        <taxon>Neopterygii</taxon>
        <taxon>Teleostei</taxon>
        <taxon>Ostariophysi</taxon>
        <taxon>Characiformes</taxon>
        <taxon>Characoidei</taxon>
        <taxon>Acestrorhamphidae</taxon>
        <taxon>Acestrorhamphinae</taxon>
        <taxon>Astyanax</taxon>
    </lineage>
</organism>
<evidence type="ECO:0000256" key="9">
    <source>
        <dbReference type="ARBA" id="ARBA00049654"/>
    </source>
</evidence>
<evidence type="ECO:0000256" key="1">
    <source>
        <dbReference type="ARBA" id="ARBA00022499"/>
    </source>
</evidence>
<dbReference type="InterPro" id="IPR051639">
    <property type="entry name" value="BCD1"/>
</dbReference>
<comment type="subunit">
    <text evidence="10">Interacts with FBL, SNU13, NOP58, NUFIP1, RUVBL1, RUVBL2 and TAF9. Interacts (via HIT-type zinc finger) with the RUVBL1/RUVBL2 complex in the presence of ADP.</text>
</comment>
<evidence type="ECO:0000313" key="15">
    <source>
        <dbReference type="Ensembl" id="ENSAMXP00005039893.1"/>
    </source>
</evidence>
<dbReference type="PROSITE" id="PS51083">
    <property type="entry name" value="ZF_HIT"/>
    <property type="match status" value="1"/>
</dbReference>
<evidence type="ECO:0000256" key="3">
    <source>
        <dbReference type="ARBA" id="ARBA00022553"/>
    </source>
</evidence>
<dbReference type="AlphaFoldDB" id="A0A8B9KMV7"/>
<keyword evidence="1" id="KW-1017">Isopeptide bond</keyword>
<dbReference type="SUPFAM" id="SSF144232">
    <property type="entry name" value="HIT/MYND zinc finger-like"/>
    <property type="match status" value="1"/>
</dbReference>
<dbReference type="PANTHER" id="PTHR13483:SF3">
    <property type="entry name" value="BOX C_D SNORNA PROTEIN 1"/>
    <property type="match status" value="1"/>
</dbReference>
<dbReference type="Ensembl" id="ENSAMXT00005043439.1">
    <property type="protein sequence ID" value="ENSAMXP00005039893.1"/>
    <property type="gene ID" value="ENSAMXG00005018769.1"/>
</dbReference>
<evidence type="ECO:0000256" key="6">
    <source>
        <dbReference type="ARBA" id="ARBA00022833"/>
    </source>
</evidence>
<keyword evidence="4" id="KW-0479">Metal-binding</keyword>
<evidence type="ECO:0000256" key="2">
    <source>
        <dbReference type="ARBA" id="ARBA00022517"/>
    </source>
</evidence>
<dbReference type="Pfam" id="PF04438">
    <property type="entry name" value="zf-HIT"/>
    <property type="match status" value="1"/>
</dbReference>
<accession>A0A8B9KMV7</accession>
<dbReference type="Proteomes" id="UP000694621">
    <property type="component" value="Unplaced"/>
</dbReference>
<keyword evidence="7" id="KW-0832">Ubl conjugation</keyword>
<dbReference type="GO" id="GO:0005634">
    <property type="term" value="C:nucleus"/>
    <property type="evidence" value="ECO:0007669"/>
    <property type="project" value="TreeGrafter"/>
</dbReference>
<evidence type="ECO:0000256" key="13">
    <source>
        <dbReference type="PROSITE-ProRule" id="PRU00453"/>
    </source>
</evidence>
<evidence type="ECO:0000256" key="12">
    <source>
        <dbReference type="ARBA" id="ARBA00077531"/>
    </source>
</evidence>
<dbReference type="PANTHER" id="PTHR13483">
    <property type="entry name" value="BOX C_D SNORNA PROTEIN 1-RELATED"/>
    <property type="match status" value="1"/>
</dbReference>
<evidence type="ECO:0000313" key="16">
    <source>
        <dbReference type="Proteomes" id="UP000694621"/>
    </source>
</evidence>
<protein>
    <recommendedName>
        <fullName evidence="11">Box C/D snoRNA protein 1</fullName>
    </recommendedName>
    <alternativeName>
        <fullName evidence="12">Zinc finger HIT domain-containing protein 6</fullName>
    </alternativeName>
</protein>
<dbReference type="Gene3D" id="3.30.60.190">
    <property type="match status" value="1"/>
</dbReference>
<evidence type="ECO:0000256" key="11">
    <source>
        <dbReference type="ARBA" id="ARBA00068630"/>
    </source>
</evidence>
<comment type="function">
    <text evidence="8">Required for box C/D snoRNAs accumulation involved in snoRNA processing, snoRNA transport to the nucleolus and ribosome biogenesis.</text>
</comment>
<dbReference type="GO" id="GO:0070761">
    <property type="term" value="C:pre-snoRNP complex"/>
    <property type="evidence" value="ECO:0007669"/>
    <property type="project" value="TreeGrafter"/>
</dbReference>
<evidence type="ECO:0000259" key="14">
    <source>
        <dbReference type="PROSITE" id="PS51083"/>
    </source>
</evidence>
<evidence type="ECO:0000256" key="10">
    <source>
        <dbReference type="ARBA" id="ARBA00061949"/>
    </source>
</evidence>
<dbReference type="InterPro" id="IPR007529">
    <property type="entry name" value="Znf_HIT"/>
</dbReference>
<dbReference type="CDD" id="cd23023">
    <property type="entry name" value="zf-HIT_BCD1"/>
    <property type="match status" value="1"/>
</dbReference>
<evidence type="ECO:0000256" key="5">
    <source>
        <dbReference type="ARBA" id="ARBA00022771"/>
    </source>
</evidence>